<evidence type="ECO:0000313" key="6">
    <source>
        <dbReference type="Proteomes" id="UP000007722"/>
    </source>
</evidence>
<dbReference type="KEGG" id="mvo:Mvol_0615"/>
<evidence type="ECO:0000256" key="1">
    <source>
        <dbReference type="ARBA" id="ARBA00022603"/>
    </source>
</evidence>
<protein>
    <recommendedName>
        <fullName evidence="4">O-methyltransferase C-terminal domain-containing protein</fullName>
    </recommendedName>
</protein>
<keyword evidence="1" id="KW-0489">Methyltransferase</keyword>
<name>D7DT14_METV3</name>
<dbReference type="Proteomes" id="UP000007722">
    <property type="component" value="Chromosome"/>
</dbReference>
<dbReference type="Pfam" id="PF00891">
    <property type="entry name" value="Methyltransf_2"/>
    <property type="match status" value="1"/>
</dbReference>
<evidence type="ECO:0000259" key="4">
    <source>
        <dbReference type="Pfam" id="PF00891"/>
    </source>
</evidence>
<dbReference type="InterPro" id="IPR001077">
    <property type="entry name" value="COMT_C"/>
</dbReference>
<dbReference type="InterPro" id="IPR016461">
    <property type="entry name" value="COMT-like"/>
</dbReference>
<dbReference type="OrthoDB" id="146767at2157"/>
<organism evidence="5 6">
    <name type="scientific">Methanococcus voltae (strain ATCC BAA-1334 / A3)</name>
    <dbReference type="NCBI Taxonomy" id="456320"/>
    <lineage>
        <taxon>Archaea</taxon>
        <taxon>Methanobacteriati</taxon>
        <taxon>Methanobacteriota</taxon>
        <taxon>Methanomada group</taxon>
        <taxon>Methanococci</taxon>
        <taxon>Methanococcales</taxon>
        <taxon>Methanococcaceae</taxon>
        <taxon>Methanococcus</taxon>
    </lineage>
</organism>
<feature type="domain" description="O-methyltransferase C-terminal" evidence="4">
    <location>
        <begin position="174"/>
        <end position="245"/>
    </location>
</feature>
<keyword evidence="6" id="KW-1185">Reference proteome</keyword>
<dbReference type="InParanoid" id="D7DT14"/>
<keyword evidence="3" id="KW-0949">S-adenosyl-L-methionine</keyword>
<dbReference type="HOGENOM" id="CLU_005533_4_3_2"/>
<dbReference type="Gene3D" id="3.40.50.150">
    <property type="entry name" value="Vaccinia Virus protein VP39"/>
    <property type="match status" value="1"/>
</dbReference>
<accession>D7DT14</accession>
<dbReference type="EMBL" id="CP002057">
    <property type="protein sequence ID" value="ADI36274.1"/>
    <property type="molecule type" value="Genomic_DNA"/>
</dbReference>
<evidence type="ECO:0000256" key="3">
    <source>
        <dbReference type="ARBA" id="ARBA00022691"/>
    </source>
</evidence>
<sequence>MSKNVMETPKIEPEQIENLFEDAYLGLRKFFLLSFCLKYNVFELLDTQKTFNEIEVWYEKQGFQPNKNLLLNMLDALVQFGLIKVYHESYSSDDIFYKATELSKTYLNPNSEFSKINSLAPFYTYGERANRWINLDETLKAGELKTEEGAFFPDIIKRMAIDCRAGELQLTINYLKHFEEVKSAKSILDVAGGHGLYGIALSYLNEDSKCKVFDLPEVCEETKKYIEEYGSDRVSTVSGNFFTDNFVDTLDSNNSEGYDLIFSSYNPGGKNPAVIDKICEATALNGIFANKQAFPETIDKKYAVKKAFEGIDWNMFSFTGTKKEKICYTFENSLTLDGYTNHLEKKGFKILGIFALEDKKSVKEDAHHANVRKHHSKMKMGNYIVVAKKVRN</sequence>
<keyword evidence="2" id="KW-0808">Transferase</keyword>
<dbReference type="PROSITE" id="PS51683">
    <property type="entry name" value="SAM_OMT_II"/>
    <property type="match status" value="1"/>
</dbReference>
<proteinExistence type="predicted"/>
<dbReference type="FunCoup" id="D7DT14">
    <property type="interactions" value="11"/>
</dbReference>
<dbReference type="InterPro" id="IPR029063">
    <property type="entry name" value="SAM-dependent_MTases_sf"/>
</dbReference>
<dbReference type="GO" id="GO:0032259">
    <property type="term" value="P:methylation"/>
    <property type="evidence" value="ECO:0007669"/>
    <property type="project" value="UniProtKB-KW"/>
</dbReference>
<dbReference type="AlphaFoldDB" id="D7DT14"/>
<evidence type="ECO:0000313" key="5">
    <source>
        <dbReference type="EMBL" id="ADI36274.1"/>
    </source>
</evidence>
<evidence type="ECO:0000256" key="2">
    <source>
        <dbReference type="ARBA" id="ARBA00022679"/>
    </source>
</evidence>
<dbReference type="STRING" id="456320.Mvol_0615"/>
<dbReference type="eggNOG" id="arCOG03411">
    <property type="taxonomic scope" value="Archaea"/>
</dbReference>
<dbReference type="SUPFAM" id="SSF53335">
    <property type="entry name" value="S-adenosyl-L-methionine-dependent methyltransferases"/>
    <property type="match status" value="1"/>
</dbReference>
<gene>
    <name evidence="5" type="ordered locus">Mvol_0615</name>
</gene>
<dbReference type="GO" id="GO:0008171">
    <property type="term" value="F:O-methyltransferase activity"/>
    <property type="evidence" value="ECO:0007669"/>
    <property type="project" value="InterPro"/>
</dbReference>
<reference evidence="5 6" key="1">
    <citation type="submission" date="2010-05" db="EMBL/GenBank/DDBJ databases">
        <title>Complete sequence of Methanococcus voltae A3.</title>
        <authorList>
            <consortium name="US DOE Joint Genome Institute"/>
            <person name="Lucas S."/>
            <person name="Copeland A."/>
            <person name="Lapidus A."/>
            <person name="Cheng J.-F."/>
            <person name="Bruce D."/>
            <person name="Goodwin L."/>
            <person name="Pitluck S."/>
            <person name="Lowry S."/>
            <person name="Clum A."/>
            <person name="Land M."/>
            <person name="Hauser L."/>
            <person name="Kyrpides N."/>
            <person name="Mikhailova N."/>
            <person name="Whitman W.B."/>
            <person name="Woyke T."/>
        </authorList>
    </citation>
    <scope>NUCLEOTIDE SEQUENCE [LARGE SCALE GENOMIC DNA]</scope>
    <source>
        <strain evidence="6">ATCC BAA-1334 / A3</strain>
    </source>
</reference>